<dbReference type="KEGG" id="pmrn:116953562"/>
<dbReference type="RefSeq" id="XP_032829765.1">
    <property type="nucleotide sequence ID" value="XM_032973874.1"/>
</dbReference>
<protein>
    <submittedName>
        <fullName evidence="3">Opioid growth factor receptor-like</fullName>
    </submittedName>
</protein>
<reference evidence="3" key="1">
    <citation type="submission" date="2025-08" db="UniProtKB">
        <authorList>
            <consortium name="RefSeq"/>
        </authorList>
    </citation>
    <scope>IDENTIFICATION</scope>
    <source>
        <tissue evidence="3">Sperm</tissue>
    </source>
</reference>
<evidence type="ECO:0000313" key="2">
    <source>
        <dbReference type="Proteomes" id="UP001318040"/>
    </source>
</evidence>
<name>A0AAJ7U4U6_PETMA</name>
<feature type="compositionally biased region" description="Low complexity" evidence="1">
    <location>
        <begin position="172"/>
        <end position="188"/>
    </location>
</feature>
<organism evidence="2 3">
    <name type="scientific">Petromyzon marinus</name>
    <name type="common">Sea lamprey</name>
    <dbReference type="NCBI Taxonomy" id="7757"/>
    <lineage>
        <taxon>Eukaryota</taxon>
        <taxon>Metazoa</taxon>
        <taxon>Chordata</taxon>
        <taxon>Craniata</taxon>
        <taxon>Vertebrata</taxon>
        <taxon>Cyclostomata</taxon>
        <taxon>Hyperoartia</taxon>
        <taxon>Petromyzontiformes</taxon>
        <taxon>Petromyzontidae</taxon>
        <taxon>Petromyzon</taxon>
    </lineage>
</organism>
<feature type="region of interest" description="Disordered" evidence="1">
    <location>
        <begin position="1"/>
        <end position="203"/>
    </location>
</feature>
<feature type="compositionally biased region" description="Low complexity" evidence="1">
    <location>
        <begin position="78"/>
        <end position="89"/>
    </location>
</feature>
<gene>
    <name evidence="3" type="primary">LOC116953562</name>
</gene>
<accession>A0AAJ7U4U6</accession>
<evidence type="ECO:0000313" key="3">
    <source>
        <dbReference type="RefSeq" id="XP_032829765.1"/>
    </source>
</evidence>
<dbReference type="Proteomes" id="UP001318040">
    <property type="component" value="Chromosome 52"/>
</dbReference>
<dbReference type="AlphaFoldDB" id="A0AAJ7U4U6"/>
<sequence>MLRRSRVNVRPNVSRKGEPGGCPPHGPEVPGQVGGEGPAEAPIRPAGSDSRTPAKDWAEKPCALPSRLPGPAVPPAGPCSTSLPSLCSLGDPGGCTATEGDVSSTAAPLGGSSGREEDYAGHGKPVGPSPAPVSSQNAAVRSQNAPGRRSRPLVQPKLGARRAGSVRAMPVEAEAASAAPPEETTAAEKSVSPKTPGKLQPNCAGKNGHSYLGFEDSSYAGVWNSASRF</sequence>
<feature type="compositionally biased region" description="Polar residues" evidence="1">
    <location>
        <begin position="132"/>
        <end position="145"/>
    </location>
</feature>
<evidence type="ECO:0000256" key="1">
    <source>
        <dbReference type="SAM" id="MobiDB-lite"/>
    </source>
</evidence>
<proteinExistence type="predicted"/>
<keyword evidence="2" id="KW-1185">Reference proteome</keyword>